<keyword evidence="3" id="KW-0249">Electron transport</keyword>
<dbReference type="GO" id="GO:0050660">
    <property type="term" value="F:flavin adenine dinucleotide binding"/>
    <property type="evidence" value="ECO:0007669"/>
    <property type="project" value="TreeGrafter"/>
</dbReference>
<dbReference type="Proteomes" id="UP000295507">
    <property type="component" value="Unassembled WGS sequence"/>
</dbReference>
<reference evidence="5 6" key="1">
    <citation type="submission" date="2019-03" db="EMBL/GenBank/DDBJ databases">
        <title>Genomic Encyclopedia of Type Strains, Phase IV (KMG-V): Genome sequencing to study the core and pangenomes of soil and plant-associated prokaryotes.</title>
        <authorList>
            <person name="Whitman W."/>
        </authorList>
    </citation>
    <scope>NUCLEOTIDE SEQUENCE [LARGE SCALE GENOMIC DNA]</scope>
    <source>
        <strain evidence="5 6">IE4868</strain>
    </source>
</reference>
<dbReference type="Pfam" id="PF00258">
    <property type="entry name" value="Flavodoxin_1"/>
    <property type="match status" value="1"/>
</dbReference>
<dbReference type="PANTHER" id="PTHR19384">
    <property type="entry name" value="NITRIC OXIDE SYNTHASE-RELATED"/>
    <property type="match status" value="1"/>
</dbReference>
<dbReference type="InterPro" id="IPR008254">
    <property type="entry name" value="Flavodoxin/NO_synth"/>
</dbReference>
<keyword evidence="2" id="KW-0288">FMN</keyword>
<evidence type="ECO:0000256" key="3">
    <source>
        <dbReference type="ARBA" id="ARBA00022982"/>
    </source>
</evidence>
<evidence type="ECO:0000313" key="6">
    <source>
        <dbReference type="Proteomes" id="UP000295507"/>
    </source>
</evidence>
<gene>
    <name evidence="5" type="ORF">EV129_11711</name>
</gene>
<dbReference type="InterPro" id="IPR001094">
    <property type="entry name" value="Flavdoxin-like"/>
</dbReference>
<evidence type="ECO:0000256" key="1">
    <source>
        <dbReference type="ARBA" id="ARBA00022630"/>
    </source>
</evidence>
<proteinExistence type="predicted"/>
<dbReference type="GO" id="GO:0005829">
    <property type="term" value="C:cytosol"/>
    <property type="evidence" value="ECO:0007669"/>
    <property type="project" value="TreeGrafter"/>
</dbReference>
<dbReference type="PRINTS" id="PR00369">
    <property type="entry name" value="FLAVODOXIN"/>
</dbReference>
<evidence type="ECO:0000256" key="2">
    <source>
        <dbReference type="ARBA" id="ARBA00022643"/>
    </source>
</evidence>
<dbReference type="SUPFAM" id="SSF52218">
    <property type="entry name" value="Flavoproteins"/>
    <property type="match status" value="1"/>
</dbReference>
<name>A0A4R3REQ3_9HYPH</name>
<evidence type="ECO:0000259" key="4">
    <source>
        <dbReference type="PROSITE" id="PS50902"/>
    </source>
</evidence>
<comment type="caution">
    <text evidence="5">The sequence shown here is derived from an EMBL/GenBank/DDBJ whole genome shotgun (WGS) entry which is preliminary data.</text>
</comment>
<dbReference type="PANTHER" id="PTHR19384:SF17">
    <property type="entry name" value="NADPH--CYTOCHROME P450 REDUCTASE"/>
    <property type="match status" value="1"/>
</dbReference>
<feature type="domain" description="Flavodoxin-like" evidence="4">
    <location>
        <begin position="8"/>
        <end position="137"/>
    </location>
</feature>
<dbReference type="AlphaFoldDB" id="A0A4R3REQ3"/>
<accession>A0A4R3REQ3</accession>
<evidence type="ECO:0000313" key="5">
    <source>
        <dbReference type="EMBL" id="TCU33014.1"/>
    </source>
</evidence>
<dbReference type="PROSITE" id="PS50902">
    <property type="entry name" value="FLAVODOXIN_LIKE"/>
    <property type="match status" value="1"/>
</dbReference>
<dbReference type="Gene3D" id="3.40.50.360">
    <property type="match status" value="1"/>
</dbReference>
<dbReference type="InterPro" id="IPR029039">
    <property type="entry name" value="Flavoprotein-like_sf"/>
</dbReference>
<keyword evidence="1" id="KW-0285">Flavoprotein</keyword>
<protein>
    <submittedName>
        <fullName evidence="5">Flavodoxin-like protein</fullName>
    </submittedName>
</protein>
<organism evidence="5 6">
    <name type="scientific">Rhizobium azibense</name>
    <dbReference type="NCBI Taxonomy" id="1136135"/>
    <lineage>
        <taxon>Bacteria</taxon>
        <taxon>Pseudomonadati</taxon>
        <taxon>Pseudomonadota</taxon>
        <taxon>Alphaproteobacteria</taxon>
        <taxon>Hyphomicrobiales</taxon>
        <taxon>Rhizobiaceae</taxon>
        <taxon>Rhizobium/Agrobacterium group</taxon>
        <taxon>Rhizobium</taxon>
    </lineage>
</organism>
<dbReference type="GO" id="GO:0010181">
    <property type="term" value="F:FMN binding"/>
    <property type="evidence" value="ECO:0007669"/>
    <property type="project" value="InterPro"/>
</dbReference>
<dbReference type="EMBL" id="SMBK01000017">
    <property type="protein sequence ID" value="TCU33014.1"/>
    <property type="molecule type" value="Genomic_DNA"/>
</dbReference>
<keyword evidence="3" id="KW-0813">Transport</keyword>
<dbReference type="GO" id="GO:0016491">
    <property type="term" value="F:oxidoreductase activity"/>
    <property type="evidence" value="ECO:0007669"/>
    <property type="project" value="TreeGrafter"/>
</dbReference>
<dbReference type="RefSeq" id="WP_132553234.1">
    <property type="nucleotide sequence ID" value="NZ_SMBK01000017.1"/>
</dbReference>
<sequence>MAHGPGPLLVLYGSNSGTAESFAKQIGSEAATRGYAPIVAPADDSAFRVPVDMPFIVVTASYEGQPPNNAGRFVAWAESLQPDTLKGRPFAVVGCGNRHWARIGKAAALSTPRTINLRVTVDVSFKKAPAQYRQPFL</sequence>